<feature type="transmembrane region" description="Helical" evidence="10">
    <location>
        <begin position="209"/>
        <end position="228"/>
    </location>
</feature>
<evidence type="ECO:0000313" key="12">
    <source>
        <dbReference type="EMBL" id="HJA98948.1"/>
    </source>
</evidence>
<protein>
    <recommendedName>
        <fullName evidence="9 10">Protein translocase subunit SecY</fullName>
    </recommendedName>
</protein>
<reference evidence="12" key="2">
    <citation type="submission" date="2021-04" db="EMBL/GenBank/DDBJ databases">
        <authorList>
            <person name="Gilroy R."/>
        </authorList>
    </citation>
    <scope>NUCLEOTIDE SEQUENCE</scope>
    <source>
        <strain evidence="12">CHK169-11906</strain>
    </source>
</reference>
<comment type="subunit">
    <text evidence="10">Component of the Sec protein translocase complex. Heterotrimer consisting of SecY, SecE and SecG subunits. The heterotrimers can form oligomers, although 1 heterotrimer is thought to be able to translocate proteins. Interacts with the ribosome. Interacts with SecDF, and other proteins may be involved. Interacts with SecA.</text>
</comment>
<comment type="subcellular location">
    <subcellularLocation>
        <location evidence="10">Cell membrane</location>
        <topology evidence="10">Multi-pass membrane protein</topology>
    </subcellularLocation>
    <subcellularLocation>
        <location evidence="1">Membrane</location>
        <topology evidence="1">Multi-pass membrane protein</topology>
    </subcellularLocation>
</comment>
<evidence type="ECO:0000256" key="4">
    <source>
        <dbReference type="ARBA" id="ARBA00022692"/>
    </source>
</evidence>
<dbReference type="GO" id="GO:0006605">
    <property type="term" value="P:protein targeting"/>
    <property type="evidence" value="ECO:0007669"/>
    <property type="project" value="UniProtKB-UniRule"/>
</dbReference>
<comment type="function">
    <text evidence="10">The central subunit of the protein translocation channel SecYEG. Consists of two halves formed by TMs 1-5 and 6-10. These two domains form a lateral gate at the front which open onto the bilayer between TMs 2 and 7, and are clamped together by SecE at the back. The channel is closed by both a pore ring composed of hydrophobic SecY resides and a short helix (helix 2A) on the extracellular side of the membrane which forms a plug. The plug probably moves laterally to allow the channel to open. The ring and the pore may move independently.</text>
</comment>
<dbReference type="AlphaFoldDB" id="A0A9D2L480"/>
<organism evidence="12 13">
    <name type="scientific">Candidatus Alistipes avicola</name>
    <dbReference type="NCBI Taxonomy" id="2838432"/>
    <lineage>
        <taxon>Bacteria</taxon>
        <taxon>Pseudomonadati</taxon>
        <taxon>Bacteroidota</taxon>
        <taxon>Bacteroidia</taxon>
        <taxon>Bacteroidales</taxon>
        <taxon>Rikenellaceae</taxon>
        <taxon>Alistipes</taxon>
    </lineage>
</organism>
<evidence type="ECO:0000256" key="9">
    <source>
        <dbReference type="ARBA" id="ARBA00039733"/>
    </source>
</evidence>
<dbReference type="GO" id="GO:0005886">
    <property type="term" value="C:plasma membrane"/>
    <property type="evidence" value="ECO:0007669"/>
    <property type="project" value="UniProtKB-SubCell"/>
</dbReference>
<dbReference type="PROSITE" id="PS00756">
    <property type="entry name" value="SECY_2"/>
    <property type="match status" value="1"/>
</dbReference>
<feature type="transmembrane region" description="Helical" evidence="10">
    <location>
        <begin position="240"/>
        <end position="265"/>
    </location>
</feature>
<evidence type="ECO:0000256" key="2">
    <source>
        <dbReference type="ARBA" id="ARBA00005751"/>
    </source>
</evidence>
<dbReference type="EMBL" id="DWYR01000013">
    <property type="protein sequence ID" value="HJA98948.1"/>
    <property type="molecule type" value="Genomic_DNA"/>
</dbReference>
<dbReference type="FunFam" id="1.10.3370.10:FF:000001">
    <property type="entry name" value="Preprotein translocase subunit SecY"/>
    <property type="match status" value="1"/>
</dbReference>
<gene>
    <name evidence="10 12" type="primary">secY</name>
    <name evidence="12" type="ORF">H9779_05050</name>
</gene>
<feature type="transmembrane region" description="Helical" evidence="10">
    <location>
        <begin position="417"/>
        <end position="437"/>
    </location>
</feature>
<keyword evidence="5 10" id="KW-0653">Protein transport</keyword>
<dbReference type="PRINTS" id="PR00303">
    <property type="entry name" value="SECYTRNLCASE"/>
</dbReference>
<dbReference type="PIRSF" id="PIRSF004557">
    <property type="entry name" value="SecY"/>
    <property type="match status" value="1"/>
</dbReference>
<evidence type="ECO:0000256" key="6">
    <source>
        <dbReference type="ARBA" id="ARBA00022989"/>
    </source>
</evidence>
<feature type="transmembrane region" description="Helical" evidence="10">
    <location>
        <begin position="331"/>
        <end position="353"/>
    </location>
</feature>
<feature type="transmembrane region" description="Helical" evidence="10">
    <location>
        <begin position="389"/>
        <end position="411"/>
    </location>
</feature>
<evidence type="ECO:0000256" key="8">
    <source>
        <dbReference type="ARBA" id="ARBA00023136"/>
    </source>
</evidence>
<feature type="transmembrane region" description="Helical" evidence="10">
    <location>
        <begin position="99"/>
        <end position="126"/>
    </location>
</feature>
<comment type="caution">
    <text evidence="12">The sequence shown here is derived from an EMBL/GenBank/DDBJ whole genome shotgun (WGS) entry which is preliminary data.</text>
</comment>
<keyword evidence="10" id="KW-1003">Cell membrane</keyword>
<dbReference type="NCBIfam" id="TIGR00967">
    <property type="entry name" value="3a0501s007"/>
    <property type="match status" value="1"/>
</dbReference>
<keyword evidence="7 10" id="KW-0811">Translocation</keyword>
<feature type="transmembrane region" description="Helical" evidence="10">
    <location>
        <begin position="6"/>
        <end position="22"/>
    </location>
</feature>
<feature type="transmembrane region" description="Helical" evidence="10">
    <location>
        <begin position="177"/>
        <end position="197"/>
    </location>
</feature>
<dbReference type="InterPro" id="IPR030659">
    <property type="entry name" value="SecY_CS"/>
</dbReference>
<dbReference type="HAMAP" id="MF_01465">
    <property type="entry name" value="SecY"/>
    <property type="match status" value="1"/>
</dbReference>
<evidence type="ECO:0000256" key="7">
    <source>
        <dbReference type="ARBA" id="ARBA00023010"/>
    </source>
</evidence>
<keyword evidence="4 10" id="KW-0812">Transmembrane</keyword>
<dbReference type="SUPFAM" id="SSF103491">
    <property type="entry name" value="Preprotein translocase SecY subunit"/>
    <property type="match status" value="1"/>
</dbReference>
<reference evidence="12" key="1">
    <citation type="journal article" date="2021" name="PeerJ">
        <title>Extensive microbial diversity within the chicken gut microbiome revealed by metagenomics and culture.</title>
        <authorList>
            <person name="Gilroy R."/>
            <person name="Ravi A."/>
            <person name="Getino M."/>
            <person name="Pursley I."/>
            <person name="Horton D.L."/>
            <person name="Alikhan N.F."/>
            <person name="Baker D."/>
            <person name="Gharbi K."/>
            <person name="Hall N."/>
            <person name="Watson M."/>
            <person name="Adriaenssens E.M."/>
            <person name="Foster-Nyarko E."/>
            <person name="Jarju S."/>
            <person name="Secka A."/>
            <person name="Antonio M."/>
            <person name="Oren A."/>
            <person name="Chaudhuri R.R."/>
            <person name="La Ragione R."/>
            <person name="Hildebrand F."/>
            <person name="Pallen M.J."/>
        </authorList>
    </citation>
    <scope>NUCLEOTIDE SEQUENCE</scope>
    <source>
        <strain evidence="12">CHK169-11906</strain>
    </source>
</reference>
<feature type="transmembrane region" description="Helical" evidence="10">
    <location>
        <begin position="301"/>
        <end position="325"/>
    </location>
</feature>
<dbReference type="Pfam" id="PF00344">
    <property type="entry name" value="SecY"/>
    <property type="match status" value="1"/>
</dbReference>
<comment type="caution">
    <text evidence="10">Lacks conserved residue(s) required for the propagation of feature annotation.</text>
</comment>
<comment type="similarity">
    <text evidence="2 10 11">Belongs to the SecY/SEC61-alpha family.</text>
</comment>
<dbReference type="InterPro" id="IPR026593">
    <property type="entry name" value="SecY"/>
</dbReference>
<name>A0A9D2L480_9BACT</name>
<dbReference type="Gene3D" id="1.10.3370.10">
    <property type="entry name" value="SecY subunit domain"/>
    <property type="match status" value="1"/>
</dbReference>
<feature type="transmembrane region" description="Helical" evidence="10">
    <location>
        <begin position="43"/>
        <end position="64"/>
    </location>
</feature>
<evidence type="ECO:0000256" key="11">
    <source>
        <dbReference type="RuleBase" id="RU004349"/>
    </source>
</evidence>
<feature type="transmembrane region" description="Helical" evidence="10">
    <location>
        <begin position="146"/>
        <end position="165"/>
    </location>
</feature>
<evidence type="ECO:0000313" key="13">
    <source>
        <dbReference type="Proteomes" id="UP000824259"/>
    </source>
</evidence>
<dbReference type="GO" id="GO:0065002">
    <property type="term" value="P:intracellular protein transmembrane transport"/>
    <property type="evidence" value="ECO:0007669"/>
    <property type="project" value="UniProtKB-UniRule"/>
</dbReference>
<evidence type="ECO:0000256" key="3">
    <source>
        <dbReference type="ARBA" id="ARBA00022448"/>
    </source>
</evidence>
<accession>A0A9D2L480</accession>
<dbReference type="PANTHER" id="PTHR10906">
    <property type="entry name" value="SECY/SEC61-ALPHA FAMILY MEMBER"/>
    <property type="match status" value="1"/>
</dbReference>
<dbReference type="GO" id="GO:0043952">
    <property type="term" value="P:protein transport by the Sec complex"/>
    <property type="evidence" value="ECO:0007669"/>
    <property type="project" value="UniProtKB-UniRule"/>
</dbReference>
<dbReference type="InterPro" id="IPR023201">
    <property type="entry name" value="SecY_dom_sf"/>
</dbReference>
<keyword evidence="3 10" id="KW-0813">Transport</keyword>
<evidence type="ECO:0000256" key="5">
    <source>
        <dbReference type="ARBA" id="ARBA00022927"/>
    </source>
</evidence>
<sequence>MNGYGYLIVIGVIVVICALLATNKKFVETLKNIYKIEELRKRILYTLGLLLVYRLGCFVVIPGINPNALGEGSALASQLDDNSLLGLLNVFSGGAFGNAAIFALGVMPYITASIIIQLMGIMIPYFQKMQKEGESGRRKMNQWTRMLTIVVLMIQGPAYIANLYHQVPNAFVYGNSFLFILYATVILIAGTMFIMWLGEKITDKGIGNGISLIIMIGIVARLPHALLAEINARFQTSDGSAIMLILEFVLLFLVFMATIALVQAVRKIPVQYAKRIVGNKQYGGVRQYIPLKINAANVMPIIFAQALMFIPMLFANVAPGFAAAFSDMRGFWYNLTLGFLVVAFTYFYTAIIVNPQMMADDMKRNGGFIPGVKPGKQTVGYIDTIMTRITLPGSIFLAIVAILPALAMRFLNIQQAFAYFYGGTSLLIMVGVILDTLKQIESYLLMRHYDGLMKTGRIQGRS</sequence>
<keyword evidence="6 10" id="KW-1133">Transmembrane helix</keyword>
<evidence type="ECO:0000256" key="10">
    <source>
        <dbReference type="HAMAP-Rule" id="MF_01465"/>
    </source>
</evidence>
<keyword evidence="8 10" id="KW-0472">Membrane</keyword>
<dbReference type="Proteomes" id="UP000824259">
    <property type="component" value="Unassembled WGS sequence"/>
</dbReference>
<dbReference type="InterPro" id="IPR002208">
    <property type="entry name" value="SecY/SEC61-alpha"/>
</dbReference>
<proteinExistence type="inferred from homology"/>
<evidence type="ECO:0000256" key="1">
    <source>
        <dbReference type="ARBA" id="ARBA00004141"/>
    </source>
</evidence>